<gene>
    <name evidence="6" type="ORF">BCF44_1106</name>
</gene>
<feature type="domain" description="Tryptophan synthase beta chain-like PALP" evidence="5">
    <location>
        <begin position="11"/>
        <end position="314"/>
    </location>
</feature>
<dbReference type="Pfam" id="PF00291">
    <property type="entry name" value="PALP"/>
    <property type="match status" value="1"/>
</dbReference>
<dbReference type="PIRSF" id="PIRSF006278">
    <property type="entry name" value="ACCD_DCysDesulf"/>
    <property type="match status" value="1"/>
</dbReference>
<evidence type="ECO:0000259" key="5">
    <source>
        <dbReference type="Pfam" id="PF00291"/>
    </source>
</evidence>
<dbReference type="AlphaFoldDB" id="A0A3E0HCX4"/>
<reference evidence="6 7" key="1">
    <citation type="submission" date="2018-08" db="EMBL/GenBank/DDBJ databases">
        <title>Genomic Encyclopedia of Archaeal and Bacterial Type Strains, Phase II (KMG-II): from individual species to whole genera.</title>
        <authorList>
            <person name="Goeker M."/>
        </authorList>
    </citation>
    <scope>NUCLEOTIDE SEQUENCE [LARGE SCALE GENOMIC DNA]</scope>
    <source>
        <strain evidence="6 7">DSM 45791</strain>
    </source>
</reference>
<evidence type="ECO:0000256" key="2">
    <source>
        <dbReference type="ARBA" id="ARBA00008639"/>
    </source>
</evidence>
<keyword evidence="7" id="KW-1185">Reference proteome</keyword>
<keyword evidence="3 4" id="KW-0663">Pyridoxal phosphate</keyword>
<dbReference type="Gene3D" id="3.40.50.1100">
    <property type="match status" value="2"/>
</dbReference>
<proteinExistence type="inferred from homology"/>
<dbReference type="GO" id="GO:0019148">
    <property type="term" value="F:D-cysteine desulfhydrase activity"/>
    <property type="evidence" value="ECO:0007669"/>
    <property type="project" value="TreeGrafter"/>
</dbReference>
<name>A0A3E0HCX4_9PSEU</name>
<dbReference type="PANTHER" id="PTHR43780">
    <property type="entry name" value="1-AMINOCYCLOPROPANE-1-CARBOXYLATE DEAMINASE-RELATED"/>
    <property type="match status" value="1"/>
</dbReference>
<dbReference type="RefSeq" id="WP_116177352.1">
    <property type="nucleotide sequence ID" value="NZ_CP144375.1"/>
</dbReference>
<dbReference type="PANTHER" id="PTHR43780:SF2">
    <property type="entry name" value="1-AMINOCYCLOPROPANE-1-CARBOXYLATE DEAMINASE-RELATED"/>
    <property type="match status" value="1"/>
</dbReference>
<comment type="caution">
    <text evidence="6">The sequence shown here is derived from an EMBL/GenBank/DDBJ whole genome shotgun (WGS) entry which is preliminary data.</text>
</comment>
<comment type="cofactor">
    <cofactor evidence="1">
        <name>pyridoxal 5'-phosphate</name>
        <dbReference type="ChEBI" id="CHEBI:597326"/>
    </cofactor>
</comment>
<dbReference type="InterPro" id="IPR036052">
    <property type="entry name" value="TrpB-like_PALP_sf"/>
</dbReference>
<comment type="similarity">
    <text evidence="2">Belongs to the ACC deaminase/D-cysteine desulfhydrase family.</text>
</comment>
<dbReference type="SUPFAM" id="SSF53686">
    <property type="entry name" value="Tryptophan synthase beta subunit-like PLP-dependent enzymes"/>
    <property type="match status" value="1"/>
</dbReference>
<dbReference type="GO" id="GO:1901605">
    <property type="term" value="P:alpha-amino acid metabolic process"/>
    <property type="evidence" value="ECO:0007669"/>
    <property type="project" value="UniProtKB-ARBA"/>
</dbReference>
<dbReference type="EMBL" id="QUNO01000010">
    <property type="protein sequence ID" value="REH42512.1"/>
    <property type="molecule type" value="Genomic_DNA"/>
</dbReference>
<dbReference type="InterPro" id="IPR001926">
    <property type="entry name" value="TrpB-like_PALP"/>
</dbReference>
<protein>
    <submittedName>
        <fullName evidence="6">D-cysteine desulfhydrase</fullName>
    </submittedName>
</protein>
<feature type="modified residue" description="N6-(pyridoxal phosphate)lysine" evidence="4">
    <location>
        <position position="50"/>
    </location>
</feature>
<evidence type="ECO:0000256" key="1">
    <source>
        <dbReference type="ARBA" id="ARBA00001933"/>
    </source>
</evidence>
<evidence type="ECO:0000256" key="3">
    <source>
        <dbReference type="ARBA" id="ARBA00022898"/>
    </source>
</evidence>
<accession>A0A3E0HCX4</accession>
<organism evidence="6 7">
    <name type="scientific">Kutzneria buriramensis</name>
    <dbReference type="NCBI Taxonomy" id="1045776"/>
    <lineage>
        <taxon>Bacteria</taxon>
        <taxon>Bacillati</taxon>
        <taxon>Actinomycetota</taxon>
        <taxon>Actinomycetes</taxon>
        <taxon>Pseudonocardiales</taxon>
        <taxon>Pseudonocardiaceae</taxon>
        <taxon>Kutzneria</taxon>
    </lineage>
</organism>
<evidence type="ECO:0000313" key="7">
    <source>
        <dbReference type="Proteomes" id="UP000256269"/>
    </source>
</evidence>
<dbReference type="Proteomes" id="UP000256269">
    <property type="component" value="Unassembled WGS sequence"/>
</dbReference>
<evidence type="ECO:0000313" key="6">
    <source>
        <dbReference type="EMBL" id="REH42512.1"/>
    </source>
</evidence>
<dbReference type="OrthoDB" id="9801249at2"/>
<evidence type="ECO:0000256" key="4">
    <source>
        <dbReference type="PIRSR" id="PIRSR006278-2"/>
    </source>
</evidence>
<dbReference type="InterPro" id="IPR027278">
    <property type="entry name" value="ACCD_DCysDesulf"/>
</dbReference>
<sequence length="332" mass="34641">MAADLSSFPRIQLGQWPSPLQRCARLSERLGPTVLVKRDDVGLIGVGGNKLRKLEFLLGAAVRDGAERVITFGAVQTNHGRLTAAACARLGMPCDLVLTRAVPRAGEAYEQSGNILLDHVYGATVHVVDTDDEAEVRHQELLAGHGKAASIPVGGSTGVGALGYVAAVAELIGQFGDTGVWPTRLVSPLASAGTAAGLIVGAAAFGWEIDIDLIAVSRPVEQARQVLAPLIEETAALLDIAPPALDRVRITDRTLGPGYGQPTDEVWRAISLFGSTEAITLEPVYSGKTAAGFVSLVEDGSIGPHETVLFLHTGGLPGLFAYTPEATAAFGR</sequence>